<organism evidence="1 2">
    <name type="scientific">Thiovibrio frasassiensis</name>
    <dbReference type="NCBI Taxonomy" id="2984131"/>
    <lineage>
        <taxon>Bacteria</taxon>
        <taxon>Pseudomonadati</taxon>
        <taxon>Thermodesulfobacteriota</taxon>
        <taxon>Desulfobulbia</taxon>
        <taxon>Desulfobulbales</taxon>
        <taxon>Thiovibrionaceae</taxon>
        <taxon>Thiovibrio</taxon>
    </lineage>
</organism>
<comment type="caution">
    <text evidence="1">The sequence shown here is derived from an EMBL/GenBank/DDBJ whole genome shotgun (WGS) entry which is preliminary data.</text>
</comment>
<accession>A0A9X4MD36</accession>
<dbReference type="AlphaFoldDB" id="A0A9X4MD36"/>
<name>A0A9X4MD36_9BACT</name>
<evidence type="ECO:0000313" key="2">
    <source>
        <dbReference type="Proteomes" id="UP001154240"/>
    </source>
</evidence>
<reference evidence="1" key="2">
    <citation type="submission" date="2022-10" db="EMBL/GenBank/DDBJ databases">
        <authorList>
            <person name="Aronson H.S."/>
        </authorList>
    </citation>
    <scope>NUCLEOTIDE SEQUENCE</scope>
    <source>
        <strain evidence="1">RS19-109</strain>
    </source>
</reference>
<protein>
    <submittedName>
        <fullName evidence="1">Sce7726 family protein</fullName>
    </submittedName>
</protein>
<proteinExistence type="predicted"/>
<sequence>MTNLGDREIRSSLIRKLKQQVAKPKAIIEELRVHNGNAIADVVALYTEAHCFEIKGDGDKVERITEQGQYYNSSFRKITLVTTRRHVSKALSIAPNYWGIMVAEEINDQVTLRYVRRAKNNANFDKGLALMTLWKSEMLSLTYGHNKTDKKKSREILAELISASRKKAELSKEISELLFTRHLQAKA</sequence>
<dbReference type="InterPro" id="IPR047729">
    <property type="entry name" value="Sce7726-like"/>
</dbReference>
<dbReference type="Proteomes" id="UP001154240">
    <property type="component" value="Unassembled WGS sequence"/>
</dbReference>
<keyword evidence="2" id="KW-1185">Reference proteome</keyword>
<dbReference type="RefSeq" id="WP_307632366.1">
    <property type="nucleotide sequence ID" value="NZ_JAPHEH010000001.1"/>
</dbReference>
<gene>
    <name evidence="1" type="ORF">OLX77_04365</name>
</gene>
<evidence type="ECO:0000313" key="1">
    <source>
        <dbReference type="EMBL" id="MDG4475394.1"/>
    </source>
</evidence>
<dbReference type="EMBL" id="JAPHEH010000001">
    <property type="protein sequence ID" value="MDG4475394.1"/>
    <property type="molecule type" value="Genomic_DNA"/>
</dbReference>
<dbReference type="NCBIfam" id="NF033832">
    <property type="entry name" value="sce7726_fam"/>
    <property type="match status" value="1"/>
</dbReference>
<reference evidence="1" key="1">
    <citation type="journal article" date="2022" name="bioRxiv">
        <title>Thiovibrio frasassiensisgen. nov., sp. nov., an autotrophic, elemental sulfur disproportionating bacterium isolated from sulfidic karst sediment, and proposal of Thiovibrionaceae fam. nov.</title>
        <authorList>
            <person name="Aronson H."/>
            <person name="Thomas C."/>
            <person name="Bhattacharyya M."/>
            <person name="Eckstein S."/>
            <person name="Jensen S."/>
            <person name="Barco R."/>
            <person name="Macalady J."/>
            <person name="Amend J."/>
        </authorList>
    </citation>
    <scope>NUCLEOTIDE SEQUENCE</scope>
    <source>
        <strain evidence="1">RS19-109</strain>
    </source>
</reference>